<evidence type="ECO:0000313" key="3">
    <source>
        <dbReference type="Proteomes" id="UP000708805"/>
    </source>
</evidence>
<comment type="caution">
    <text evidence="2">The sequence shown here is derived from an EMBL/GenBank/DDBJ whole genome shotgun (WGS) entry which is preliminary data.</text>
</comment>
<dbReference type="EMBL" id="JAGJWT010000004">
    <property type="protein sequence ID" value="MBS9340576.1"/>
    <property type="molecule type" value="Genomic_DNA"/>
</dbReference>
<sequence length="294" mass="33146">MNAKKLVKATNIIGMVAVTLLVYWVFALILIQVFGLKVFREHITEIFLMSILGILAVMGGTLMLNIMLNLTRIAERGQEEEVRGGRKTVYLLLAVFPILAALLFGGNYLTIRQKRDILTQSSERIVKDNPAQLDALTDYRFDLAYIKKSSEILDLMAKDDLSFKSAMIIVQDKIDNKPVYLAFSADSRLNVGGEAVPAASQNEAVPAANQNVEGNDNFVMDRNGEKVMVKKMDYVYSPDLKEREYLQKVFAGQTQEMRYEAEDGHYSLCHPYRKNGKTIVLCFSDYQEYGKIGS</sequence>
<feature type="transmembrane region" description="Helical" evidence="1">
    <location>
        <begin position="46"/>
        <end position="68"/>
    </location>
</feature>
<dbReference type="AlphaFoldDB" id="A0A9X1CYL5"/>
<keyword evidence="1" id="KW-1133">Transmembrane helix</keyword>
<proteinExistence type="predicted"/>
<feature type="transmembrane region" description="Helical" evidence="1">
    <location>
        <begin position="89"/>
        <end position="109"/>
    </location>
</feature>
<keyword evidence="1" id="KW-0472">Membrane</keyword>
<evidence type="ECO:0000256" key="1">
    <source>
        <dbReference type="SAM" id="Phobius"/>
    </source>
</evidence>
<reference evidence="2" key="1">
    <citation type="submission" date="2021-04" db="EMBL/GenBank/DDBJ databases">
        <title>Genomic characterization of endocarditis-associated Neisseria elongata subsp. nitroreducens.</title>
        <authorList>
            <person name="Schorner M."/>
            <person name="Passarelli-Araujo H."/>
            <person name="Scheffer M."/>
            <person name="Barazzetti F."/>
            <person name="Martins J."/>
            <person name="Machado H."/>
            <person name="Palmeiro J."/>
            <person name="Bazzo M."/>
        </authorList>
    </citation>
    <scope>NUCLEOTIDE SEQUENCE</scope>
    <source>
        <strain evidence="2">Nel_M001</strain>
    </source>
</reference>
<dbReference type="RefSeq" id="WP_214037843.1">
    <property type="nucleotide sequence ID" value="NZ_JAGJWT010000004.1"/>
</dbReference>
<name>A0A9X1CYL5_NEIEL</name>
<keyword evidence="1" id="KW-0812">Transmembrane</keyword>
<protein>
    <submittedName>
        <fullName evidence="2">Peptidase</fullName>
    </submittedName>
</protein>
<dbReference type="Proteomes" id="UP000708805">
    <property type="component" value="Unassembled WGS sequence"/>
</dbReference>
<feature type="transmembrane region" description="Helical" evidence="1">
    <location>
        <begin position="12"/>
        <end position="34"/>
    </location>
</feature>
<evidence type="ECO:0000313" key="2">
    <source>
        <dbReference type="EMBL" id="MBS9340576.1"/>
    </source>
</evidence>
<accession>A0A9X1CYL5</accession>
<gene>
    <name evidence="2" type="ORF">J8641_07120</name>
</gene>
<organism evidence="2 3">
    <name type="scientific">Neisseria elongata subsp. nitroreducens</name>
    <dbReference type="NCBI Taxonomy" id="90367"/>
    <lineage>
        <taxon>Bacteria</taxon>
        <taxon>Pseudomonadati</taxon>
        <taxon>Pseudomonadota</taxon>
        <taxon>Betaproteobacteria</taxon>
        <taxon>Neisseriales</taxon>
        <taxon>Neisseriaceae</taxon>
        <taxon>Neisseria</taxon>
    </lineage>
</organism>